<dbReference type="InterPro" id="IPR007822">
    <property type="entry name" value="LANC-like"/>
</dbReference>
<comment type="caution">
    <text evidence="1">The sequence shown here is derived from an EMBL/GenBank/DDBJ whole genome shotgun (WGS) entry which is preliminary data.</text>
</comment>
<sequence length="448" mass="50725">MSLKGDLLPKVSLFILCFSFINCSTNQKKYFEDEDWVSLAKKSEKYIQTAKSRSEEGVIWKQMPDSTYSKTNDALYRGSSGIVLFYLELFNTTSDSMYLNEAKLGADYLVNTIQDTIYNSKKVGLYSGLAGIGFALTEVFKTTREEKYKKAVLKTVDILDRSSKKSLTGIHWDSITDIVYGSAGIGLYLQHVADELSSKKADSLAILVGNGLLDHAVQEDKGIRWKAFPNDSYFFDNFSHGASGIGYFLIKSYERTQDKKYLAAAIGAGDFLDSISNEKGYVPHHLPNKEELYYLNWCNGPVGTSRFYYLLYETTKDQKWLDKITFSANHLMLEGIDYKETSGYWNNVGKCCGATGVAEYYLWLFEITGNIEYLEFSEKMTQRIVYQSTQEKGYMKWIHAENRKSPDVIAAQTGLMQGSAGIGLWFLQINSFQNQRAALIKLPDTPKP</sequence>
<evidence type="ECO:0000313" key="1">
    <source>
        <dbReference type="EMBL" id="MEB3344975.1"/>
    </source>
</evidence>
<gene>
    <name evidence="1" type="ORF">U6A24_05855</name>
</gene>
<keyword evidence="2" id="KW-1185">Reference proteome</keyword>
<dbReference type="RefSeq" id="WP_324178998.1">
    <property type="nucleotide sequence ID" value="NZ_BAABAW010000003.1"/>
</dbReference>
<dbReference type="SMART" id="SM01260">
    <property type="entry name" value="LANC_like"/>
    <property type="match status" value="1"/>
</dbReference>
<dbReference type="PANTHER" id="PTHR12736:SF7">
    <property type="entry name" value="LANC-LIKE PROTEIN 3"/>
    <property type="match status" value="1"/>
</dbReference>
<dbReference type="EMBL" id="JAYKLX010000002">
    <property type="protein sequence ID" value="MEB3344975.1"/>
    <property type="molecule type" value="Genomic_DNA"/>
</dbReference>
<dbReference type="PANTHER" id="PTHR12736">
    <property type="entry name" value="LANC-LIKE PROTEIN"/>
    <property type="match status" value="1"/>
</dbReference>
<dbReference type="Gene3D" id="1.50.10.10">
    <property type="match status" value="1"/>
</dbReference>
<accession>A0ABU5ZSC3</accession>
<dbReference type="CDD" id="cd04434">
    <property type="entry name" value="LanC_like"/>
    <property type="match status" value="1"/>
</dbReference>
<dbReference type="SUPFAM" id="SSF158745">
    <property type="entry name" value="LanC-like"/>
    <property type="match status" value="1"/>
</dbReference>
<protein>
    <submittedName>
        <fullName evidence="1">Lanthionine synthetase LanC family protein</fullName>
    </submittedName>
</protein>
<evidence type="ECO:0000313" key="2">
    <source>
        <dbReference type="Proteomes" id="UP001327027"/>
    </source>
</evidence>
<dbReference type="InterPro" id="IPR012341">
    <property type="entry name" value="6hp_glycosidase-like_sf"/>
</dbReference>
<proteinExistence type="predicted"/>
<dbReference type="Pfam" id="PF05147">
    <property type="entry name" value="LANC_like"/>
    <property type="match status" value="1"/>
</dbReference>
<name>A0ABU5ZSC3_9FLAO</name>
<organism evidence="1 2">
    <name type="scientific">Aquimarina gracilis</name>
    <dbReference type="NCBI Taxonomy" id="874422"/>
    <lineage>
        <taxon>Bacteria</taxon>
        <taxon>Pseudomonadati</taxon>
        <taxon>Bacteroidota</taxon>
        <taxon>Flavobacteriia</taxon>
        <taxon>Flavobacteriales</taxon>
        <taxon>Flavobacteriaceae</taxon>
        <taxon>Aquimarina</taxon>
    </lineage>
</organism>
<dbReference type="Proteomes" id="UP001327027">
    <property type="component" value="Unassembled WGS sequence"/>
</dbReference>
<dbReference type="PRINTS" id="PR01950">
    <property type="entry name" value="LANCSUPER"/>
</dbReference>
<dbReference type="PRINTS" id="PR01955">
    <property type="entry name" value="LANCFRANKIA"/>
</dbReference>
<reference evidence="1 2" key="1">
    <citation type="journal article" date="2013" name="Int. J. Syst. Evol. Microbiol.">
        <title>Aquimarina gracilis sp. nov., isolated from the gut microflora of a mussel, Mytilus coruscus, and emended description of Aquimarina spongiae.</title>
        <authorList>
            <person name="Park S.C."/>
            <person name="Choe H.N."/>
            <person name="Baik K.S."/>
            <person name="Seong C.N."/>
        </authorList>
    </citation>
    <scope>NUCLEOTIDE SEQUENCE [LARGE SCALE GENOMIC DNA]</scope>
    <source>
        <strain evidence="1 2">PSC32</strain>
    </source>
</reference>